<dbReference type="Gene3D" id="3.20.20.80">
    <property type="entry name" value="Glycosidases"/>
    <property type="match status" value="3"/>
</dbReference>
<keyword evidence="2 3" id="KW-0326">Glycosidase</keyword>
<evidence type="ECO:0000256" key="4">
    <source>
        <dbReference type="SAM" id="MobiDB-lite"/>
    </source>
</evidence>
<dbReference type="SUPFAM" id="SSF54556">
    <property type="entry name" value="Chitinase insertion domain"/>
    <property type="match status" value="2"/>
</dbReference>
<dbReference type="Proteomes" id="UP001164746">
    <property type="component" value="Chromosome 12"/>
</dbReference>
<reference evidence="6" key="1">
    <citation type="submission" date="2022-11" db="EMBL/GenBank/DDBJ databases">
        <title>Centuries of genome instability and evolution in soft-shell clam transmissible cancer (bioRxiv).</title>
        <authorList>
            <person name="Hart S.F.M."/>
            <person name="Yonemitsu M.A."/>
            <person name="Giersch R.M."/>
            <person name="Beal B.F."/>
            <person name="Arriagada G."/>
            <person name="Davis B.W."/>
            <person name="Ostrander E.A."/>
            <person name="Goff S.P."/>
            <person name="Metzger M.J."/>
        </authorList>
    </citation>
    <scope>NUCLEOTIDE SEQUENCE</scope>
    <source>
        <strain evidence="6">MELC-2E11</strain>
        <tissue evidence="6">Siphon/mantle</tissue>
    </source>
</reference>
<dbReference type="SMART" id="SM00636">
    <property type="entry name" value="Glyco_18"/>
    <property type="match status" value="2"/>
</dbReference>
<dbReference type="SUPFAM" id="SSF51445">
    <property type="entry name" value="(Trans)glycosidases"/>
    <property type="match status" value="2"/>
</dbReference>
<evidence type="ECO:0000256" key="1">
    <source>
        <dbReference type="ARBA" id="ARBA00022801"/>
    </source>
</evidence>
<feature type="region of interest" description="Disordered" evidence="4">
    <location>
        <begin position="444"/>
        <end position="470"/>
    </location>
</feature>
<dbReference type="InterPro" id="IPR009030">
    <property type="entry name" value="Growth_fac_rcpt_cys_sf"/>
</dbReference>
<dbReference type="SUPFAM" id="SSF57184">
    <property type="entry name" value="Growth factor receptor domain"/>
    <property type="match status" value="1"/>
</dbReference>
<proteinExistence type="predicted"/>
<dbReference type="PANTHER" id="PTHR11177:SF317">
    <property type="entry name" value="CHITINASE 12-RELATED"/>
    <property type="match status" value="1"/>
</dbReference>
<feature type="domain" description="GH18" evidence="5">
    <location>
        <begin position="1"/>
        <end position="291"/>
    </location>
</feature>
<dbReference type="InterPro" id="IPR001223">
    <property type="entry name" value="Glyco_hydro18_cat"/>
</dbReference>
<dbReference type="Gene3D" id="3.10.50.10">
    <property type="match status" value="2"/>
</dbReference>
<name>A0ABY7FGD6_MYAAR</name>
<keyword evidence="7" id="KW-1185">Reference proteome</keyword>
<sequence length="1005" mass="111241">MYVFFSFQQLKSIKDQNPHLKTILAVGGWEHGSRPFSMMTSSFETRQVFINQSVAFLTKHGLDGLEIFWEYPTNYERGGLWEDKQNFADLLTRAGLRVRYDLRPTRLLGDHSWPPQSPPILRQTQYVKTDILIYTERLFQKSVAEYWVSKGMSKEKLVIGLPLYGRTFQLASPYLTAPGSGAVGPGSPGKYTDEPGFLAYNEVCELLSSEQADFRRHWLQQADVPYMEDGQDWVGYDDPDSITAKVAWLIGEGYAGAMVWTLDMDDFRGACPLSRAPYPMINRIHRLLKGENGTVGQTCKEDGVMGYPCDDVSATCSAETNVCVCSSPTVSDGLQCLKRKYPGEPCDIQTDVCVNDSSCDFISAECKCIYEFYLDGNNCIPNALPPDVGSSTDALPHDRGPSTDALLSKVWSSTDATPADVGLSTDAPPTNVGFKDLQISVDTGATTASEEREEWDRPPGTDANGDVGASNDADMNAETLTGTPNLATANENTLNSINVLMIDKHMLQKIRDEKSSDSKTDLFPINHLTEPKEFHIELEDTVQEIKPGVPENMHTDVVDTASDYDDDDDKDSLKGPVAVCYYSSWSSDRYGKARFLPEDIDPTLCTHLVYAFANIDENFQLTMTNSYADEEMYASFNGLKARNPEVKTLLAVGGWEFGSWVFSQLASSEENRKNFTTSCVNLLPTWGFDGLDVDWEYPVLRGGGLADKENFVTLLQELRTTFKDEAKRSGNPRMLLSVAVAAGKETVDTAYDVRGIAKHVDFISIMTYDLHGSWDPVTGYNAPLFSRSEDGFMDRTLTVQWAANYWVDQGAPKSKLVVGLAAYGRTFTLLDPNNWNIGSSVIGAGVPGEYTREPGFLTYFEVNWIREEGFLGAMVWSLDLDDFQQFWRSSVRPFSLTAMILSGLQEPLKLPVIINKPCIPPNVSTGGNSVIGHSTNLTSTANGSPDMPSVTAPTAPDMDRVINPHQRANIQHLPSNKTVVVASTNVEETSINDSNTDKHVDCLKN</sequence>
<dbReference type="InterPro" id="IPR029070">
    <property type="entry name" value="Chitinase_insertion_sf"/>
</dbReference>
<evidence type="ECO:0000313" key="7">
    <source>
        <dbReference type="Proteomes" id="UP001164746"/>
    </source>
</evidence>
<dbReference type="EMBL" id="CP111023">
    <property type="protein sequence ID" value="WAR21120.1"/>
    <property type="molecule type" value="Genomic_DNA"/>
</dbReference>
<feature type="domain" description="GH18" evidence="5">
    <location>
        <begin position="576"/>
        <end position="907"/>
    </location>
</feature>
<accession>A0ABY7FGD6</accession>
<evidence type="ECO:0000259" key="5">
    <source>
        <dbReference type="PROSITE" id="PS51910"/>
    </source>
</evidence>
<dbReference type="Pfam" id="PF00704">
    <property type="entry name" value="Glyco_hydro_18"/>
    <property type="match status" value="2"/>
</dbReference>
<dbReference type="PROSITE" id="PS51910">
    <property type="entry name" value="GH18_2"/>
    <property type="match status" value="2"/>
</dbReference>
<gene>
    <name evidence="6" type="ORF">MAR_015094</name>
</gene>
<evidence type="ECO:0000313" key="6">
    <source>
        <dbReference type="EMBL" id="WAR21120.1"/>
    </source>
</evidence>
<evidence type="ECO:0000256" key="2">
    <source>
        <dbReference type="ARBA" id="ARBA00023295"/>
    </source>
</evidence>
<dbReference type="InterPro" id="IPR050314">
    <property type="entry name" value="Glycosyl_Hydrlase_18"/>
</dbReference>
<dbReference type="InterPro" id="IPR011583">
    <property type="entry name" value="Chitinase_II/V-like_cat"/>
</dbReference>
<evidence type="ECO:0000256" key="3">
    <source>
        <dbReference type="RuleBase" id="RU000489"/>
    </source>
</evidence>
<keyword evidence="1 3" id="KW-0378">Hydrolase</keyword>
<dbReference type="PANTHER" id="PTHR11177">
    <property type="entry name" value="CHITINASE"/>
    <property type="match status" value="1"/>
</dbReference>
<organism evidence="6 7">
    <name type="scientific">Mya arenaria</name>
    <name type="common">Soft-shell clam</name>
    <dbReference type="NCBI Taxonomy" id="6604"/>
    <lineage>
        <taxon>Eukaryota</taxon>
        <taxon>Metazoa</taxon>
        <taxon>Spiralia</taxon>
        <taxon>Lophotrochozoa</taxon>
        <taxon>Mollusca</taxon>
        <taxon>Bivalvia</taxon>
        <taxon>Autobranchia</taxon>
        <taxon>Heteroconchia</taxon>
        <taxon>Euheterodonta</taxon>
        <taxon>Imparidentia</taxon>
        <taxon>Neoheterodontei</taxon>
        <taxon>Myida</taxon>
        <taxon>Myoidea</taxon>
        <taxon>Myidae</taxon>
        <taxon>Mya</taxon>
    </lineage>
</organism>
<protein>
    <submittedName>
        <fullName evidence="6">CHIT1-like protein</fullName>
    </submittedName>
</protein>
<dbReference type="InterPro" id="IPR001579">
    <property type="entry name" value="Glyco_hydro_18_chit_AS"/>
</dbReference>
<dbReference type="PROSITE" id="PS01095">
    <property type="entry name" value="GH18_1"/>
    <property type="match status" value="1"/>
</dbReference>
<dbReference type="InterPro" id="IPR017853">
    <property type="entry name" value="GH"/>
</dbReference>